<dbReference type="Proteomes" id="UP000027647">
    <property type="component" value="Unassembled WGS sequence"/>
</dbReference>
<proteinExistence type="predicted"/>
<keyword evidence="1" id="KW-0547">Nucleotide-binding</keyword>
<protein>
    <recommendedName>
        <fullName evidence="3">ABC transporter domain-containing protein</fullName>
    </recommendedName>
</protein>
<dbReference type="Pfam" id="PF00005">
    <property type="entry name" value="ABC_tran"/>
    <property type="match status" value="1"/>
</dbReference>
<dbReference type="InterPro" id="IPR027417">
    <property type="entry name" value="P-loop_NTPase"/>
</dbReference>
<name>A0A074MGH8_ERYLO</name>
<dbReference type="EMBL" id="JMIW01000002">
    <property type="protein sequence ID" value="KEO90953.1"/>
    <property type="molecule type" value="Genomic_DNA"/>
</dbReference>
<accession>A0A074MGH8</accession>
<comment type="caution">
    <text evidence="4">The sequence shown here is derived from an EMBL/GenBank/DDBJ whole genome shotgun (WGS) entry which is preliminary data.</text>
</comment>
<evidence type="ECO:0000313" key="4">
    <source>
        <dbReference type="EMBL" id="KEO90953.1"/>
    </source>
</evidence>
<dbReference type="SUPFAM" id="SSF52540">
    <property type="entry name" value="P-loop containing nucleoside triphosphate hydrolases"/>
    <property type="match status" value="1"/>
</dbReference>
<dbReference type="GO" id="GO:0022857">
    <property type="term" value="F:transmembrane transporter activity"/>
    <property type="evidence" value="ECO:0007669"/>
    <property type="project" value="TreeGrafter"/>
</dbReference>
<dbReference type="InterPro" id="IPR003439">
    <property type="entry name" value="ABC_transporter-like_ATP-bd"/>
</dbReference>
<dbReference type="PROSITE" id="PS50893">
    <property type="entry name" value="ABC_TRANSPORTER_2"/>
    <property type="match status" value="1"/>
</dbReference>
<keyword evidence="2" id="KW-0067">ATP-binding</keyword>
<dbReference type="GO" id="GO:0016887">
    <property type="term" value="F:ATP hydrolysis activity"/>
    <property type="evidence" value="ECO:0007669"/>
    <property type="project" value="InterPro"/>
</dbReference>
<sequence length="208" mass="21711">MQLDVRNVCLTYGDTPILNDTSFTLEPGEHALLLGASGSGKSSLLNIICGLQTPLSGSVSLGGEPVGDAVRKAHMGVIFQTLRLVSALNVRANLMLAQKLANGSPDGAKVDATLDQLGIAHRASARPFELSQGEAQRAAIARALVVSPKLLIADEPTSALDKGNTRIVAKMLIDAARNAGASLLVATHDDRLASHFARTLTLQDGKVT</sequence>
<feature type="domain" description="ABC transporter" evidence="3">
    <location>
        <begin position="3"/>
        <end position="208"/>
    </location>
</feature>
<dbReference type="InterPro" id="IPR015854">
    <property type="entry name" value="ABC_transpr_LolD-like"/>
</dbReference>
<dbReference type="Gene3D" id="3.40.50.300">
    <property type="entry name" value="P-loop containing nucleotide triphosphate hydrolases"/>
    <property type="match status" value="1"/>
</dbReference>
<evidence type="ECO:0000256" key="1">
    <source>
        <dbReference type="ARBA" id="ARBA00022741"/>
    </source>
</evidence>
<dbReference type="AlphaFoldDB" id="A0A074MGH8"/>
<keyword evidence="5" id="KW-1185">Reference proteome</keyword>
<reference evidence="4 5" key="1">
    <citation type="submission" date="2014-04" db="EMBL/GenBank/DDBJ databases">
        <title>A comprehensive comparison of genomes of Erythrobacter spp. strains.</title>
        <authorList>
            <person name="Zheng Q."/>
        </authorList>
    </citation>
    <scope>NUCLEOTIDE SEQUENCE [LARGE SCALE GENOMIC DNA]</scope>
    <source>
        <strain evidence="4 5">DSM 6997</strain>
    </source>
</reference>
<dbReference type="InterPro" id="IPR017871">
    <property type="entry name" value="ABC_transporter-like_CS"/>
</dbReference>
<evidence type="ECO:0000313" key="5">
    <source>
        <dbReference type="Proteomes" id="UP000027647"/>
    </source>
</evidence>
<dbReference type="SMART" id="SM00382">
    <property type="entry name" value="AAA"/>
    <property type="match status" value="1"/>
</dbReference>
<dbReference type="PROSITE" id="PS00211">
    <property type="entry name" value="ABC_TRANSPORTER_1"/>
    <property type="match status" value="1"/>
</dbReference>
<dbReference type="eggNOG" id="COG1136">
    <property type="taxonomic scope" value="Bacteria"/>
</dbReference>
<evidence type="ECO:0000259" key="3">
    <source>
        <dbReference type="PROSITE" id="PS50893"/>
    </source>
</evidence>
<organism evidence="4 5">
    <name type="scientific">Erythrobacter longus</name>
    <dbReference type="NCBI Taxonomy" id="1044"/>
    <lineage>
        <taxon>Bacteria</taxon>
        <taxon>Pseudomonadati</taxon>
        <taxon>Pseudomonadota</taxon>
        <taxon>Alphaproteobacteria</taxon>
        <taxon>Sphingomonadales</taxon>
        <taxon>Erythrobacteraceae</taxon>
        <taxon>Erythrobacter/Porphyrobacter group</taxon>
        <taxon>Erythrobacter</taxon>
    </lineage>
</organism>
<dbReference type="GO" id="GO:0005524">
    <property type="term" value="F:ATP binding"/>
    <property type="evidence" value="ECO:0007669"/>
    <property type="project" value="UniProtKB-KW"/>
</dbReference>
<gene>
    <name evidence="4" type="ORF">EH31_07925</name>
</gene>
<dbReference type="InterPro" id="IPR003593">
    <property type="entry name" value="AAA+_ATPase"/>
</dbReference>
<dbReference type="GO" id="GO:0005886">
    <property type="term" value="C:plasma membrane"/>
    <property type="evidence" value="ECO:0007669"/>
    <property type="project" value="TreeGrafter"/>
</dbReference>
<evidence type="ECO:0000256" key="2">
    <source>
        <dbReference type="ARBA" id="ARBA00022840"/>
    </source>
</evidence>
<dbReference type="PANTHER" id="PTHR24220">
    <property type="entry name" value="IMPORT ATP-BINDING PROTEIN"/>
    <property type="match status" value="1"/>
</dbReference>
<dbReference type="STRING" id="1044.EH31_07925"/>